<feature type="region of interest" description="Disordered" evidence="1">
    <location>
        <begin position="184"/>
        <end position="211"/>
    </location>
</feature>
<dbReference type="KEGG" id="muo:115481200"/>
<dbReference type="Proteomes" id="UP000515156">
    <property type="component" value="Chromosome 1"/>
</dbReference>
<dbReference type="InterPro" id="IPR001909">
    <property type="entry name" value="KRAB"/>
</dbReference>
<dbReference type="CTD" id="107985332"/>
<keyword evidence="3" id="KW-1185">Reference proteome</keyword>
<dbReference type="InterPro" id="IPR008919">
    <property type="entry name" value="Retrov_capsid_N"/>
</dbReference>
<feature type="compositionally biased region" description="Basic and acidic residues" evidence="1">
    <location>
        <begin position="288"/>
        <end position="320"/>
    </location>
</feature>
<dbReference type="Gene3D" id="6.10.140.140">
    <property type="match status" value="1"/>
</dbReference>
<evidence type="ECO:0000256" key="1">
    <source>
        <dbReference type="SAM" id="MobiDB-lite"/>
    </source>
</evidence>
<dbReference type="InterPro" id="IPR036051">
    <property type="entry name" value="KRAB_dom_sf"/>
</dbReference>
<dbReference type="Pfam" id="PF01352">
    <property type="entry name" value="KRAB"/>
    <property type="match status" value="1"/>
</dbReference>
<feature type="region of interest" description="Disordered" evidence="1">
    <location>
        <begin position="232"/>
        <end position="254"/>
    </location>
</feature>
<feature type="compositionally biased region" description="Polar residues" evidence="1">
    <location>
        <begin position="242"/>
        <end position="253"/>
    </location>
</feature>
<reference evidence="4" key="1">
    <citation type="submission" date="2025-08" db="UniProtKB">
        <authorList>
            <consortium name="RefSeq"/>
        </authorList>
    </citation>
    <scope>IDENTIFICATION</scope>
</reference>
<dbReference type="AlphaFoldDB" id="A0A6P7ZEG1"/>
<dbReference type="PROSITE" id="PS50805">
    <property type="entry name" value="KRAB"/>
    <property type="match status" value="1"/>
</dbReference>
<dbReference type="SMART" id="SM00349">
    <property type="entry name" value="KRAB"/>
    <property type="match status" value="1"/>
</dbReference>
<dbReference type="GO" id="GO:0019068">
    <property type="term" value="P:virion assembly"/>
    <property type="evidence" value="ECO:0007669"/>
    <property type="project" value="InterPro"/>
</dbReference>
<dbReference type="Gene3D" id="1.10.375.10">
    <property type="entry name" value="Human Immunodeficiency Virus Type 1 Capsid Protein"/>
    <property type="match status" value="1"/>
</dbReference>
<organism evidence="3 4">
    <name type="scientific">Microcaecilia unicolor</name>
    <dbReference type="NCBI Taxonomy" id="1415580"/>
    <lineage>
        <taxon>Eukaryota</taxon>
        <taxon>Metazoa</taxon>
        <taxon>Chordata</taxon>
        <taxon>Craniata</taxon>
        <taxon>Vertebrata</taxon>
        <taxon>Euteleostomi</taxon>
        <taxon>Amphibia</taxon>
        <taxon>Gymnophiona</taxon>
        <taxon>Siphonopidae</taxon>
        <taxon>Microcaecilia</taxon>
    </lineage>
</organism>
<dbReference type="InterPro" id="IPR050462">
    <property type="entry name" value="Retroviral_Gag-Pol_poly"/>
</dbReference>
<evidence type="ECO:0000259" key="2">
    <source>
        <dbReference type="PROSITE" id="PS50805"/>
    </source>
</evidence>
<feature type="domain" description="KRAB" evidence="2">
    <location>
        <begin position="13"/>
        <end position="84"/>
    </location>
</feature>
<name>A0A6P7ZEG1_9AMPH</name>
<dbReference type="CDD" id="cd07765">
    <property type="entry name" value="KRAB_A-box"/>
    <property type="match status" value="1"/>
</dbReference>
<proteinExistence type="predicted"/>
<sequence>MEMSALVSDQSLVTFNDVAAYFSEVEWNVLGEWKKELYKKVIKEIHDILVSRGYSIVNPNTIFKIKKEDEKYFTQQFEWEGKENPNDSTTSLPIITSLFSLNVKQEEDLPFMNHPESEMSEQMHPSVTCSHTVKPDILIRFEQEGFKTEPVGFEERGNLTTTGTYIQNYTADPKVEILKMEEVPVSDQLEGGEEDTDTKSARGNENMNDPSMSFPVVTSVFSLSVKQEEDLPFTDHPESETSEQIHPSITGSHNVKPDILFQFEQEGFGTEPQDSEERGNLTTTATCEELHQTDDGFGNKRMKGYDGEQKEECKEKEPSRDSPNPSADSMGVADAQPIQSTVYSHVPFSSADLYNWKLHGPSYDQKPEQLIELVEGIIYSYNPTWADLRQLSAHILTTEECRLLQQNMEQAIRDANPGNANVQAILDTEAPTVVPAWDYRTEEGQAVIRRYQQAYLAALKKGKQKITNMGKIHNIVQQKNESPGDFLERLMDAFRRHSPINPEDPKNVSTVVMSFVSQSASDIRRKLQRTEGFEGMGISQLKAIADRVFGYRDQEEKAEARKESTRRMRENADVLATVLEERLGSRPRGRVSAVLEKVEKTQNKSRNFLGLDGNPCKIQS</sequence>
<dbReference type="Pfam" id="PF02093">
    <property type="entry name" value="Gag_p30"/>
    <property type="match status" value="1"/>
</dbReference>
<dbReference type="GO" id="GO:0006355">
    <property type="term" value="P:regulation of DNA-templated transcription"/>
    <property type="evidence" value="ECO:0007669"/>
    <property type="project" value="InterPro"/>
</dbReference>
<dbReference type="GeneID" id="115481200"/>
<dbReference type="SUPFAM" id="SSF47943">
    <property type="entry name" value="Retrovirus capsid protein, N-terminal core domain"/>
    <property type="match status" value="1"/>
</dbReference>
<protein>
    <submittedName>
        <fullName evidence="4">Uncharacterized protein LOC115481200</fullName>
    </submittedName>
</protein>
<dbReference type="PANTHER" id="PTHR33166">
    <property type="entry name" value="GAG_P30 DOMAIN-CONTAINING PROTEIN"/>
    <property type="match status" value="1"/>
</dbReference>
<dbReference type="InterPro" id="IPR003036">
    <property type="entry name" value="Gag_P30"/>
</dbReference>
<dbReference type="OrthoDB" id="9806270at2759"/>
<dbReference type="InParanoid" id="A0A6P7ZEG1"/>
<feature type="region of interest" description="Disordered" evidence="1">
    <location>
        <begin position="285"/>
        <end position="332"/>
    </location>
</feature>
<dbReference type="RefSeq" id="XP_030076188.1">
    <property type="nucleotide sequence ID" value="XM_030220328.1"/>
</dbReference>
<gene>
    <name evidence="4" type="primary">LOC115481200</name>
</gene>
<accession>A0A6P7ZEG1</accession>
<evidence type="ECO:0000313" key="4">
    <source>
        <dbReference type="RefSeq" id="XP_030076188.1"/>
    </source>
</evidence>
<evidence type="ECO:0000313" key="3">
    <source>
        <dbReference type="Proteomes" id="UP000515156"/>
    </source>
</evidence>
<dbReference type="SUPFAM" id="SSF109640">
    <property type="entry name" value="KRAB domain (Kruppel-associated box)"/>
    <property type="match status" value="1"/>
</dbReference>